<evidence type="ECO:0000256" key="1">
    <source>
        <dbReference type="SAM" id="MobiDB-lite"/>
    </source>
</evidence>
<dbReference type="Proteomes" id="UP000005526">
    <property type="component" value="Unassembled WGS sequence"/>
</dbReference>
<gene>
    <name evidence="2" type="ORF">HMPREF0602_0116</name>
</gene>
<dbReference type="InterPro" id="IPR020518">
    <property type="entry name" value="Tscrpt_reg_PrtN"/>
</dbReference>
<dbReference type="EMBL" id="AEEF01000001">
    <property type="protein sequence ID" value="EFM05494.1"/>
    <property type="molecule type" value="Genomic_DNA"/>
</dbReference>
<name>E0N6I6_NEIM3</name>
<sequence>MQPDTGREIRKKTLLPLQPATFRRGGRLNNRPNRRTYAPTQAEHPTSRKKAETQTKQNQQKEVYMNISKEQGLLIAYGGRPYIPLREVHKDFFAHISFNAFKASGVRCELPFPIFRLSDSQKSEYFVSVQELAKAIADKEEKAKSEYRKFQS</sequence>
<evidence type="ECO:0000313" key="3">
    <source>
        <dbReference type="Proteomes" id="UP000005526"/>
    </source>
</evidence>
<comment type="caution">
    <text evidence="2">The sequence shown here is derived from an EMBL/GenBank/DDBJ whole genome shotgun (WGS) entry which is preliminary data.</text>
</comment>
<feature type="region of interest" description="Disordered" evidence="1">
    <location>
        <begin position="1"/>
        <end position="60"/>
    </location>
</feature>
<proteinExistence type="predicted"/>
<dbReference type="HOGENOM" id="CLU_1720386_0_0_4"/>
<protein>
    <recommendedName>
        <fullName evidence="4">Pyocin activator protein PrtN</fullName>
    </recommendedName>
</protein>
<evidence type="ECO:0008006" key="4">
    <source>
        <dbReference type="Google" id="ProtNLM"/>
    </source>
</evidence>
<accession>E0N6I6</accession>
<reference evidence="2 3" key="1">
    <citation type="submission" date="2010-07" db="EMBL/GenBank/DDBJ databases">
        <authorList>
            <person name="Muzny D."/>
            <person name="Qin X."/>
            <person name="Deng J."/>
            <person name="Jiang H."/>
            <person name="Liu Y."/>
            <person name="Qu J."/>
            <person name="Song X.-Z."/>
            <person name="Zhang L."/>
            <person name="Thornton R."/>
            <person name="Coyle M."/>
            <person name="Francisco L."/>
            <person name="Jackson L."/>
            <person name="Javaid M."/>
            <person name="Korchina V."/>
            <person name="Kovar C."/>
            <person name="Mata R."/>
            <person name="Mathew T."/>
            <person name="Ngo R."/>
            <person name="Nguyen L."/>
            <person name="Nguyen N."/>
            <person name="Okwuonu G."/>
            <person name="Ongeri F."/>
            <person name="Pham C."/>
            <person name="Simmons D."/>
            <person name="Wilczek-Boney K."/>
            <person name="Hale W."/>
            <person name="Jakkamsetti A."/>
            <person name="Pham P."/>
            <person name="Ruth R."/>
            <person name="San Lucas F."/>
            <person name="Warren J."/>
            <person name="Zhang J."/>
            <person name="Zhao Z."/>
            <person name="Zhou C."/>
            <person name="Zhu D."/>
            <person name="Lee S."/>
            <person name="Bess C."/>
            <person name="Blankenburg K."/>
            <person name="Forbes L."/>
            <person name="Fu Q."/>
            <person name="Gubbala S."/>
            <person name="Hirani K."/>
            <person name="Jayaseelan J.C."/>
            <person name="Lara F."/>
            <person name="Munidasa M."/>
            <person name="Palculict T."/>
            <person name="Patil S."/>
            <person name="Pu L.-L."/>
            <person name="Saada N."/>
            <person name="Tang L."/>
            <person name="Weissenberger G."/>
            <person name="Zhu Y."/>
            <person name="Hemphill L."/>
            <person name="Shang Y."/>
            <person name="Youmans B."/>
            <person name="Ayvaz T."/>
            <person name="Ross M."/>
            <person name="Santibanez J."/>
            <person name="Aqrawi P."/>
            <person name="Gross S."/>
            <person name="Joshi V."/>
            <person name="Fowler G."/>
            <person name="Nazareth L."/>
            <person name="Reid J."/>
            <person name="Worley K."/>
            <person name="Petrosino J."/>
            <person name="Highlander S."/>
            <person name="Gibbs R."/>
        </authorList>
    </citation>
    <scope>NUCLEOTIDE SEQUENCE [LARGE SCALE GENOMIC DNA]</scope>
    <source>
        <strain evidence="2 3">ATCC 13091</strain>
    </source>
</reference>
<evidence type="ECO:0000313" key="2">
    <source>
        <dbReference type="EMBL" id="EFM05494.1"/>
    </source>
</evidence>
<dbReference type="AlphaFoldDB" id="E0N6I6"/>
<dbReference type="Pfam" id="PF11112">
    <property type="entry name" value="PyocinActivator"/>
    <property type="match status" value="1"/>
</dbReference>
<organism evidence="2 3">
    <name type="scientific">Neisseria meningitidis serogroup B (strain ATCC 13091 / M2091)</name>
    <dbReference type="NCBI Taxonomy" id="862513"/>
    <lineage>
        <taxon>Bacteria</taxon>
        <taxon>Pseudomonadati</taxon>
        <taxon>Pseudomonadota</taxon>
        <taxon>Betaproteobacteria</taxon>
        <taxon>Neisseriales</taxon>
        <taxon>Neisseriaceae</taxon>
        <taxon>Neisseria</taxon>
    </lineage>
</organism>
<dbReference type="GO" id="GO:0006355">
    <property type="term" value="P:regulation of DNA-templated transcription"/>
    <property type="evidence" value="ECO:0007669"/>
    <property type="project" value="InterPro"/>
</dbReference>